<dbReference type="RefSeq" id="WP_094730719.1">
    <property type="nucleotide sequence ID" value="NZ_MWWY01000056.1"/>
</dbReference>
<keyword evidence="5 6" id="KW-0472">Membrane</keyword>
<evidence type="ECO:0000256" key="2">
    <source>
        <dbReference type="ARBA" id="ARBA00022475"/>
    </source>
</evidence>
<feature type="transmembrane region" description="Helical" evidence="6">
    <location>
        <begin position="50"/>
        <end position="66"/>
    </location>
</feature>
<dbReference type="EMBL" id="MWWY01000056">
    <property type="protein sequence ID" value="OZG61845.1"/>
    <property type="molecule type" value="Genomic_DNA"/>
</dbReference>
<keyword evidence="2" id="KW-1003">Cell membrane</keyword>
<evidence type="ECO:0000256" key="5">
    <source>
        <dbReference type="ARBA" id="ARBA00023136"/>
    </source>
</evidence>
<dbReference type="Proteomes" id="UP000216074">
    <property type="component" value="Unassembled WGS sequence"/>
</dbReference>
<dbReference type="InterPro" id="IPR051611">
    <property type="entry name" value="ECF_transporter_component"/>
</dbReference>
<evidence type="ECO:0000256" key="3">
    <source>
        <dbReference type="ARBA" id="ARBA00022692"/>
    </source>
</evidence>
<evidence type="ECO:0000313" key="8">
    <source>
        <dbReference type="Proteomes" id="UP000216074"/>
    </source>
</evidence>
<dbReference type="GO" id="GO:0005886">
    <property type="term" value="C:plasma membrane"/>
    <property type="evidence" value="ECO:0007669"/>
    <property type="project" value="UniProtKB-ARBA"/>
</dbReference>
<dbReference type="Pfam" id="PF02361">
    <property type="entry name" value="CbiQ"/>
    <property type="match status" value="1"/>
</dbReference>
<dbReference type="PANTHER" id="PTHR34857">
    <property type="entry name" value="SLL0384 PROTEIN"/>
    <property type="match status" value="1"/>
</dbReference>
<proteinExistence type="predicted"/>
<gene>
    <name evidence="7" type="ORF">BHAP_2223</name>
</gene>
<sequence>MTSSSSAFPDRSGVHTASNSARRLDPRAKLYLLLIANLLLFFHVDTRGEAIVVALLLLPLFVAGRWRAGLRLTIVYVLLLALGLWSDTVTMTGSGSGGGSLISAISSGGADAATAGSAAAPTTAFVTAGHVAGLLSVGIRMMMPCLISGAYAFTTTTISEFVCAMRRMRVPEAVVIPCMVVIRFFPTIVHDYRQIRNAMAMRGIAAGRFALVRHPVQSLEFILVPLLMNATIVSRDLSVAALTKGLGIAGEHTCMTTIRMRWFDWGYMAVCTVPLALAIGGVL</sequence>
<evidence type="ECO:0000256" key="4">
    <source>
        <dbReference type="ARBA" id="ARBA00022989"/>
    </source>
</evidence>
<reference evidence="7 8" key="1">
    <citation type="journal article" date="2017" name="BMC Genomics">
        <title>Comparative genomic and phylogenomic analyses of the Bifidobacteriaceae family.</title>
        <authorList>
            <person name="Lugli G.A."/>
            <person name="Milani C."/>
            <person name="Turroni F."/>
            <person name="Duranti S."/>
            <person name="Mancabelli L."/>
            <person name="Mangifesta M."/>
            <person name="Ferrario C."/>
            <person name="Modesto M."/>
            <person name="Mattarelli P."/>
            <person name="Jiri K."/>
            <person name="van Sinderen D."/>
            <person name="Ventura M."/>
        </authorList>
    </citation>
    <scope>NUCLEOTIDE SEQUENCE [LARGE SCALE GENOMIC DNA]</scope>
    <source>
        <strain evidence="7 8">DSM 100202</strain>
    </source>
</reference>
<comment type="subcellular location">
    <subcellularLocation>
        <location evidence="1">Membrane</location>
        <topology evidence="1">Multi-pass membrane protein</topology>
    </subcellularLocation>
</comment>
<comment type="caution">
    <text evidence="7">The sequence shown here is derived from an EMBL/GenBank/DDBJ whole genome shotgun (WGS) entry which is preliminary data.</text>
</comment>
<keyword evidence="3 6" id="KW-0812">Transmembrane</keyword>
<dbReference type="InterPro" id="IPR003339">
    <property type="entry name" value="ABC/ECF_trnsptr_transmembrane"/>
</dbReference>
<organism evidence="7 8">
    <name type="scientific">Bifidobacterium hapali</name>
    <dbReference type="NCBI Taxonomy" id="1630172"/>
    <lineage>
        <taxon>Bacteria</taxon>
        <taxon>Bacillati</taxon>
        <taxon>Actinomycetota</taxon>
        <taxon>Actinomycetes</taxon>
        <taxon>Bifidobacteriales</taxon>
        <taxon>Bifidobacteriaceae</taxon>
        <taxon>Bifidobacterium</taxon>
    </lineage>
</organism>
<evidence type="ECO:0000313" key="7">
    <source>
        <dbReference type="EMBL" id="OZG61845.1"/>
    </source>
</evidence>
<keyword evidence="4 6" id="KW-1133">Transmembrane helix</keyword>
<evidence type="ECO:0000256" key="1">
    <source>
        <dbReference type="ARBA" id="ARBA00004141"/>
    </source>
</evidence>
<protein>
    <submittedName>
        <fullName evidence="7">Cobalt ABC transporter permease</fullName>
    </submittedName>
</protein>
<dbReference type="PANTHER" id="PTHR34857:SF2">
    <property type="entry name" value="SLL0384 PROTEIN"/>
    <property type="match status" value="1"/>
</dbReference>
<feature type="transmembrane region" description="Helical" evidence="6">
    <location>
        <begin position="73"/>
        <end position="91"/>
    </location>
</feature>
<dbReference type="CDD" id="cd16914">
    <property type="entry name" value="EcfT"/>
    <property type="match status" value="1"/>
</dbReference>
<dbReference type="OrthoDB" id="3251998at2"/>
<evidence type="ECO:0000256" key="6">
    <source>
        <dbReference type="SAM" id="Phobius"/>
    </source>
</evidence>
<name>A0A261FS87_9BIFI</name>
<keyword evidence="8" id="KW-1185">Reference proteome</keyword>
<dbReference type="AlphaFoldDB" id="A0A261FS87"/>
<feature type="transmembrane region" description="Helical" evidence="6">
    <location>
        <begin position="265"/>
        <end position="282"/>
    </location>
</feature>
<accession>A0A261FS87</accession>